<keyword evidence="11" id="KW-1185">Reference proteome</keyword>
<name>A0AAV5P8W5_CELCE</name>
<evidence type="ECO:0000256" key="4">
    <source>
        <dbReference type="ARBA" id="ARBA00022827"/>
    </source>
</evidence>
<dbReference type="InterPro" id="IPR050775">
    <property type="entry name" value="FAD-binding_Monooxygenases"/>
</dbReference>
<keyword evidence="6" id="KW-0560">Oxidoreductase</keyword>
<dbReference type="Proteomes" id="UP000319068">
    <property type="component" value="Chromosome"/>
</dbReference>
<dbReference type="GO" id="GO:0004499">
    <property type="term" value="F:N,N-dimethylaniline monooxygenase activity"/>
    <property type="evidence" value="ECO:0007669"/>
    <property type="project" value="InterPro"/>
</dbReference>
<evidence type="ECO:0000256" key="6">
    <source>
        <dbReference type="ARBA" id="ARBA00023002"/>
    </source>
</evidence>
<accession>A0AAV5P8W5</accession>
<dbReference type="GO" id="GO:0050661">
    <property type="term" value="F:NADP binding"/>
    <property type="evidence" value="ECO:0007669"/>
    <property type="project" value="InterPro"/>
</dbReference>
<protein>
    <submittedName>
        <fullName evidence="10">NAD(P)/FAD-dependent oxidoreductase</fullName>
    </submittedName>
    <submittedName>
        <fullName evidence="9">Steroid monooxygenase</fullName>
    </submittedName>
</protein>
<evidence type="ECO:0000313" key="10">
    <source>
        <dbReference type="EMBL" id="QDP76038.1"/>
    </source>
</evidence>
<dbReference type="GO" id="GO:0050660">
    <property type="term" value="F:flavin adenine dinucleotide binding"/>
    <property type="evidence" value="ECO:0007669"/>
    <property type="project" value="InterPro"/>
</dbReference>
<dbReference type="EMBL" id="BSTG01000005">
    <property type="protein sequence ID" value="GLY59103.1"/>
    <property type="molecule type" value="Genomic_DNA"/>
</dbReference>
<organism evidence="9 12">
    <name type="scientific">Cellulosimicrobium cellulans</name>
    <name type="common">Arthrobacter luteus</name>
    <dbReference type="NCBI Taxonomy" id="1710"/>
    <lineage>
        <taxon>Bacteria</taxon>
        <taxon>Bacillati</taxon>
        <taxon>Actinomycetota</taxon>
        <taxon>Actinomycetes</taxon>
        <taxon>Micrococcales</taxon>
        <taxon>Promicromonosporaceae</taxon>
        <taxon>Cellulosimicrobium</taxon>
    </lineage>
</organism>
<dbReference type="Pfam" id="PF00743">
    <property type="entry name" value="FMO-like"/>
    <property type="match status" value="1"/>
</dbReference>
<evidence type="ECO:0000256" key="3">
    <source>
        <dbReference type="ARBA" id="ARBA00022630"/>
    </source>
</evidence>
<evidence type="ECO:0000256" key="7">
    <source>
        <dbReference type="ARBA" id="ARBA00023033"/>
    </source>
</evidence>
<dbReference type="InterPro" id="IPR036188">
    <property type="entry name" value="FAD/NAD-bd_sf"/>
</dbReference>
<evidence type="ECO:0000256" key="1">
    <source>
        <dbReference type="ARBA" id="ARBA00001974"/>
    </source>
</evidence>
<evidence type="ECO:0000256" key="5">
    <source>
        <dbReference type="ARBA" id="ARBA00022857"/>
    </source>
</evidence>
<keyword evidence="4" id="KW-0274">FAD</keyword>
<dbReference type="SUPFAM" id="SSF51905">
    <property type="entry name" value="FAD/NAD(P)-binding domain"/>
    <property type="match status" value="2"/>
</dbReference>
<dbReference type="AlphaFoldDB" id="A0AAV5P8W5"/>
<feature type="region of interest" description="Disordered" evidence="8">
    <location>
        <begin position="545"/>
        <end position="577"/>
    </location>
</feature>
<dbReference type="PANTHER" id="PTHR43098:SF3">
    <property type="entry name" value="L-ORNITHINE N(5)-MONOOXYGENASE-RELATED"/>
    <property type="match status" value="1"/>
</dbReference>
<reference evidence="9" key="2">
    <citation type="submission" date="2023-03" db="EMBL/GenBank/DDBJ databases">
        <title>Cellulosimicrobium cellulans NBRC 103059.</title>
        <authorList>
            <person name="Ichikawa N."/>
            <person name="Sato H."/>
            <person name="Tonouchi N."/>
        </authorList>
    </citation>
    <scope>NUCLEOTIDE SEQUENCE</scope>
    <source>
        <strain evidence="9">NBRC 103059</strain>
    </source>
</reference>
<sequence>MAETTNGTLYDAVVIGAGYSGLAMLHHLREIGLSVLVVDAADGIGGTWWANRYPGVRTDSEYLAYAYSFSREVRDEWDWSERYPRGEEIRAYLEFVADRLDLRRDIRLGVAVERAEHSDATNLWTLTLADGSRLRATYVVSATGLLSRPLYPDLPGLDTFAGPVHHSARWPHDGVDLAGKRVGLLGVGASGIQMLPELAAVAEHVTVFQRTPNYVLETASPAVTADELAALRARYDEVFERAARHPFGVPMEIPTRSALEVDAEERRRVFESRWEAGGFRFANECFTDLVSSPEASELASEFLRGKIREVVEDPQTARLLTPTTYRFMGKRPPTGHGYYAAYNRENVELVDVLTTPVTRVTPRGIVVGEVEHELDVLVLATGFDAMTGALTAFDVVGRDGVTLRERWERDGLRTYLGISVHGFPNFFMSLGPQTPLSNLTVPVQRGAQWLQRALAYAREHGIDRLEATPEAEEWWRAETERAARATVMYEEGKKAGAWFVGGNVPGKREEIAVYLGGGHVYQDECARAAAEHYAGFRPGAGLPSSHVVRSVPDPEPVPDAGSASGAEDMPLAAGVGG</sequence>
<evidence type="ECO:0000313" key="11">
    <source>
        <dbReference type="Proteomes" id="UP000319068"/>
    </source>
</evidence>
<dbReference type="InterPro" id="IPR020946">
    <property type="entry name" value="Flavin_mOase-like"/>
</dbReference>
<keyword evidence="7 9" id="KW-0503">Monooxygenase</keyword>
<keyword evidence="5" id="KW-0521">NADP</keyword>
<comment type="cofactor">
    <cofactor evidence="1">
        <name>FAD</name>
        <dbReference type="ChEBI" id="CHEBI:57692"/>
    </cofactor>
</comment>
<dbReference type="RefSeq" id="WP_137281107.1">
    <property type="nucleotide sequence ID" value="NZ_BSTG01000005.1"/>
</dbReference>
<evidence type="ECO:0000313" key="9">
    <source>
        <dbReference type="EMBL" id="GLY59103.1"/>
    </source>
</evidence>
<dbReference type="Proteomes" id="UP001165168">
    <property type="component" value="Unassembled WGS sequence"/>
</dbReference>
<dbReference type="Gene3D" id="3.50.50.60">
    <property type="entry name" value="FAD/NAD(P)-binding domain"/>
    <property type="match status" value="2"/>
</dbReference>
<dbReference type="EMBL" id="CP041694">
    <property type="protein sequence ID" value="QDP76038.1"/>
    <property type="molecule type" value="Genomic_DNA"/>
</dbReference>
<proteinExistence type="inferred from homology"/>
<reference evidence="10 11" key="1">
    <citation type="submission" date="2019-07" db="EMBL/GenBank/DDBJ databases">
        <title>Complete Genome Sequence and Methylome Analysis of Arthrobacter luteus NEB113.</title>
        <authorList>
            <person name="Fomenkov A."/>
            <person name="Anton B.P."/>
            <person name="Vincze T."/>
            <person name="Roberts R.J."/>
        </authorList>
    </citation>
    <scope>NUCLEOTIDE SEQUENCE [LARGE SCALE GENOMIC DNA]</scope>
    <source>
        <strain evidence="10 11">NEB113</strain>
    </source>
</reference>
<evidence type="ECO:0000256" key="2">
    <source>
        <dbReference type="ARBA" id="ARBA00010139"/>
    </source>
</evidence>
<comment type="similarity">
    <text evidence="2">Belongs to the FAD-binding monooxygenase family.</text>
</comment>
<dbReference type="PANTHER" id="PTHR43098">
    <property type="entry name" value="L-ORNITHINE N(5)-MONOOXYGENASE-RELATED"/>
    <property type="match status" value="1"/>
</dbReference>
<evidence type="ECO:0000313" key="12">
    <source>
        <dbReference type="Proteomes" id="UP001165168"/>
    </source>
</evidence>
<evidence type="ECO:0000256" key="8">
    <source>
        <dbReference type="SAM" id="MobiDB-lite"/>
    </source>
</evidence>
<gene>
    <name evidence="9" type="ORF">Ccel01_37050</name>
    <name evidence="10" type="ORF">FOG94_13745</name>
</gene>
<keyword evidence="3" id="KW-0285">Flavoprotein</keyword>